<dbReference type="SMART" id="SM01008">
    <property type="entry name" value="Ald_Xan_dh_C"/>
    <property type="match status" value="1"/>
</dbReference>
<sequence>MANKILGQSIKRREDPELLTGQAKFVDDITLPNMLHMAILHSTQAHALIKKIDTSAAQQMPGVVKIITGADTRDLLPLPCIMNPGGGKSKFPPHPYGVPGAQTLLAIDKVRYVGEFVAVVVAQTRQQAYDALAGISVDYEPLPLVINGEEALKPDAPQVHDTVPGNLNQYNSYGDKDATAQAIANAEVVIEQKIHFPRLIHNPGEPRGSIGDYNPQTGEYTLWTNTQIPHGNRFMFSQFVMGIPYNKLRVIAPHIGEGFGSKGYLYPDAGIVLFLAKELGRPVKWIDTRQGLARSTVHGRNQIQYATIAGNRDGKITALKATIYANLGAYPATNGPGNPIALAGRSITGAYAIEHCFSEIYCAFTNTVPVGSFRGSGRAEATLLIERLVYLFAREIGMDLAEVKRKNLVAPDQFPYDNGLGWIYDSGNYQGALDKALEMIGYENIVQQKAAAKKQGKRLGVGIASYVGVSGVGPSPLMHSQMGMIGSTWGSAHLRVHPRGDVTLIVGSQPHGQGQVTTFSQIVAEVLGVDLERIEVLHSDTRGTIYAQGSYGSRTFSVEGTTIYKAAQKILDKARSYAAYFFKVAESEVGFEEGKFYVKNAPNLMRALDDVALDLWYAWDLPAGMEPGLEVIVFYDPPNFNYPFGTHVALVEVDEETGQVGVLRYVAVDDFGHVGNPKIVEAQTHGNIYLGISEALCEEAIYDDQGQILTDDYTTYAIAKASRLPPFETERTVTPNPNSPLGAKGCGDVANLPGPPALVNAVCDALRDLGVNHIDIPLTPEKVWRAIRNS</sequence>
<dbReference type="Pfam" id="PF01315">
    <property type="entry name" value="Ald_Xan_dh_C"/>
    <property type="match status" value="1"/>
</dbReference>
<feature type="domain" description="Aldehyde oxidase/xanthine dehydrogenase a/b hammerhead" evidence="3">
    <location>
        <begin position="20"/>
        <end position="143"/>
    </location>
</feature>
<dbReference type="InterPro" id="IPR016208">
    <property type="entry name" value="Ald_Oxase/xanthine_DH-like"/>
</dbReference>
<dbReference type="InterPro" id="IPR008274">
    <property type="entry name" value="AldOxase/xan_DH_MoCoBD1"/>
</dbReference>
<dbReference type="Pfam" id="PF20256">
    <property type="entry name" value="MoCoBD_2"/>
    <property type="match status" value="1"/>
</dbReference>
<dbReference type="Gene3D" id="3.30.365.10">
    <property type="entry name" value="Aldehyde oxidase/xanthine dehydrogenase, molybdopterin binding domain"/>
    <property type="match status" value="4"/>
</dbReference>
<protein>
    <submittedName>
        <fullName evidence="4">Xanthine dehydrogenase family protein molybdopterin-binding subunit</fullName>
    </submittedName>
</protein>
<reference evidence="4 5" key="1">
    <citation type="submission" date="2017-10" db="EMBL/GenBank/DDBJ databases">
        <title>A large-scale comparative metagenomic study reveals the eutrophication-driven functional interactions in six Microcystis-epibionts communities.</title>
        <authorList>
            <person name="Li Q."/>
            <person name="Lin F."/>
        </authorList>
    </citation>
    <scope>NUCLEOTIDE SEQUENCE [LARGE SCALE GENOMIC DNA]</scope>
    <source>
        <strain evidence="4">TW10</strain>
    </source>
</reference>
<dbReference type="Proteomes" id="UP000257002">
    <property type="component" value="Unassembled WGS sequence"/>
</dbReference>
<evidence type="ECO:0000259" key="3">
    <source>
        <dbReference type="SMART" id="SM01008"/>
    </source>
</evidence>
<dbReference type="EMBL" id="QQWD01000024">
    <property type="protein sequence ID" value="REJ48948.1"/>
    <property type="molecule type" value="Genomic_DNA"/>
</dbReference>
<dbReference type="GO" id="GO:0005506">
    <property type="term" value="F:iron ion binding"/>
    <property type="evidence" value="ECO:0007669"/>
    <property type="project" value="InterPro"/>
</dbReference>
<gene>
    <name evidence="4" type="ORF">DWQ51_18280</name>
</gene>
<evidence type="ECO:0000313" key="5">
    <source>
        <dbReference type="Proteomes" id="UP000257002"/>
    </source>
</evidence>
<dbReference type="InterPro" id="IPR036856">
    <property type="entry name" value="Ald_Oxase/Xan_DH_a/b_sf"/>
</dbReference>
<dbReference type="InterPro" id="IPR000674">
    <property type="entry name" value="Ald_Oxase/Xan_DH_a/b"/>
</dbReference>
<accession>A0A3E0LNC7</accession>
<dbReference type="Pfam" id="PF02738">
    <property type="entry name" value="MoCoBD_1"/>
    <property type="match status" value="1"/>
</dbReference>
<dbReference type="PANTHER" id="PTHR11908:SF132">
    <property type="entry name" value="ALDEHYDE OXIDASE 1-RELATED"/>
    <property type="match status" value="1"/>
</dbReference>
<dbReference type="SUPFAM" id="SSF54665">
    <property type="entry name" value="CO dehydrogenase molybdoprotein N-domain-like"/>
    <property type="match status" value="1"/>
</dbReference>
<name>A0A3E0LNC7_9CHRO</name>
<comment type="caution">
    <text evidence="4">The sequence shown here is derived from an EMBL/GenBank/DDBJ whole genome shotgun (WGS) entry which is preliminary data.</text>
</comment>
<dbReference type="InterPro" id="IPR037165">
    <property type="entry name" value="AldOxase/xan_DH_Mopterin-bd_sf"/>
</dbReference>
<dbReference type="AlphaFoldDB" id="A0A3E0LNC7"/>
<dbReference type="Gene3D" id="3.90.1170.50">
    <property type="entry name" value="Aldehyde oxidase/xanthine dehydrogenase, a/b hammerhead"/>
    <property type="match status" value="1"/>
</dbReference>
<evidence type="ECO:0000256" key="1">
    <source>
        <dbReference type="ARBA" id="ARBA00022505"/>
    </source>
</evidence>
<dbReference type="GO" id="GO:0016491">
    <property type="term" value="F:oxidoreductase activity"/>
    <property type="evidence" value="ECO:0007669"/>
    <property type="project" value="UniProtKB-KW"/>
</dbReference>
<proteinExistence type="predicted"/>
<evidence type="ECO:0000256" key="2">
    <source>
        <dbReference type="ARBA" id="ARBA00023002"/>
    </source>
</evidence>
<dbReference type="InterPro" id="IPR046867">
    <property type="entry name" value="AldOxase/xan_DH_MoCoBD2"/>
</dbReference>
<dbReference type="SUPFAM" id="SSF56003">
    <property type="entry name" value="Molybdenum cofactor-binding domain"/>
    <property type="match status" value="1"/>
</dbReference>
<keyword evidence="1" id="KW-0500">Molybdenum</keyword>
<evidence type="ECO:0000313" key="4">
    <source>
        <dbReference type="EMBL" id="REJ48948.1"/>
    </source>
</evidence>
<keyword evidence="2" id="KW-0560">Oxidoreductase</keyword>
<dbReference type="PANTHER" id="PTHR11908">
    <property type="entry name" value="XANTHINE DEHYDROGENASE"/>
    <property type="match status" value="1"/>
</dbReference>
<organism evidence="4 5">
    <name type="scientific">Microcystis wesenbergii TW10</name>
    <dbReference type="NCBI Taxonomy" id="2060474"/>
    <lineage>
        <taxon>Bacteria</taxon>
        <taxon>Bacillati</taxon>
        <taxon>Cyanobacteriota</taxon>
        <taxon>Cyanophyceae</taxon>
        <taxon>Oscillatoriophycideae</taxon>
        <taxon>Chroococcales</taxon>
        <taxon>Microcystaceae</taxon>
        <taxon>Microcystis</taxon>
    </lineage>
</organism>